<dbReference type="PANTHER" id="PTHR43271">
    <property type="entry name" value="BLL2771 PROTEIN"/>
    <property type="match status" value="1"/>
</dbReference>
<feature type="transmembrane region" description="Helical" evidence="8">
    <location>
        <begin position="49"/>
        <end position="76"/>
    </location>
</feature>
<feature type="domain" description="Major facilitator superfamily (MFS) profile" evidence="9">
    <location>
        <begin position="18"/>
        <end position="398"/>
    </location>
</feature>
<comment type="similarity">
    <text evidence="2">Belongs to the major facilitator superfamily.</text>
</comment>
<dbReference type="CDD" id="cd17324">
    <property type="entry name" value="MFS_NepI_like"/>
    <property type="match status" value="1"/>
</dbReference>
<feature type="transmembrane region" description="Helical" evidence="8">
    <location>
        <begin position="291"/>
        <end position="310"/>
    </location>
</feature>
<proteinExistence type="inferred from homology"/>
<gene>
    <name evidence="10" type="ORF">GGR41_002298</name>
</gene>
<feature type="transmembrane region" description="Helical" evidence="8">
    <location>
        <begin position="375"/>
        <end position="393"/>
    </location>
</feature>
<name>A0ABX0WTE8_9BURK</name>
<feature type="transmembrane region" description="Helical" evidence="8">
    <location>
        <begin position="22"/>
        <end position="43"/>
    </location>
</feature>
<dbReference type="PROSITE" id="PS50850">
    <property type="entry name" value="MFS"/>
    <property type="match status" value="1"/>
</dbReference>
<keyword evidence="4" id="KW-1003">Cell membrane</keyword>
<feature type="transmembrane region" description="Helical" evidence="8">
    <location>
        <begin position="147"/>
        <end position="168"/>
    </location>
</feature>
<feature type="transmembrane region" description="Helical" evidence="8">
    <location>
        <begin position="349"/>
        <end position="369"/>
    </location>
</feature>
<sequence length="398" mass="42712">MLTSSSEPDAFIMQGSREYKRATFALFCAGFATFALLYCVQPLLPQLAIYFSITAANSSLALSVTTFSLAAGLLISGALSESWGRKRVMVVALIGACTLGLSTAWVTNWHVLLVLRTLLGIMLSGLPALAMAYIVEEFDPSSLSVAMGTYISGTALGGLLGRLVTGILSDWAGWQVALGGIATLALIACGLFIWLLPASKHFFAQPLSLKAVVQNYVQHIANKQLRILFWLPFLLMGSFVALFNYIGFYLSQAPFELSSSVIGFLFLVYLLGIWSSNIAGKLVAKKGARPVLLSAIGVMLLGALLCLTFQLSVIIIGLALFTAGFFGAHSVASGLVGRTATKARAQASALYLSFYYLGSSVLGYAIGWFWLHGSWQWVVGVISIILLVAYRQAQLITK</sequence>
<dbReference type="Pfam" id="PF07690">
    <property type="entry name" value="MFS_1"/>
    <property type="match status" value="1"/>
</dbReference>
<dbReference type="InterPro" id="IPR005829">
    <property type="entry name" value="Sugar_transporter_CS"/>
</dbReference>
<evidence type="ECO:0000256" key="4">
    <source>
        <dbReference type="ARBA" id="ARBA00022475"/>
    </source>
</evidence>
<feature type="transmembrane region" description="Helical" evidence="8">
    <location>
        <begin position="227"/>
        <end position="248"/>
    </location>
</feature>
<dbReference type="PANTHER" id="PTHR43271:SF1">
    <property type="entry name" value="INNER MEMBRANE TRANSPORT PROTEIN YNFM"/>
    <property type="match status" value="1"/>
</dbReference>
<keyword evidence="6 8" id="KW-1133">Transmembrane helix</keyword>
<accession>A0ABX0WTE8</accession>
<dbReference type="EMBL" id="JAATIZ010000004">
    <property type="protein sequence ID" value="NJB66043.1"/>
    <property type="molecule type" value="Genomic_DNA"/>
</dbReference>
<feature type="transmembrane region" description="Helical" evidence="8">
    <location>
        <begin position="88"/>
        <end position="107"/>
    </location>
</feature>
<dbReference type="InterPro" id="IPR020846">
    <property type="entry name" value="MFS_dom"/>
</dbReference>
<evidence type="ECO:0000256" key="3">
    <source>
        <dbReference type="ARBA" id="ARBA00022448"/>
    </source>
</evidence>
<evidence type="ECO:0000256" key="5">
    <source>
        <dbReference type="ARBA" id="ARBA00022692"/>
    </source>
</evidence>
<keyword evidence="3" id="KW-0813">Transport</keyword>
<evidence type="ECO:0000313" key="11">
    <source>
        <dbReference type="Proteomes" id="UP000783934"/>
    </source>
</evidence>
<dbReference type="RefSeq" id="WP_167661944.1">
    <property type="nucleotide sequence ID" value="NZ_BMCQ01000005.1"/>
</dbReference>
<keyword evidence="5 8" id="KW-0812">Transmembrane</keyword>
<feature type="transmembrane region" description="Helical" evidence="8">
    <location>
        <begin position="316"/>
        <end position="337"/>
    </location>
</feature>
<reference evidence="10 11" key="1">
    <citation type="submission" date="2020-03" db="EMBL/GenBank/DDBJ databases">
        <title>Genomic Encyclopedia of Type Strains, Phase IV (KMG-IV): sequencing the most valuable type-strain genomes for metagenomic binning, comparative biology and taxonomic classification.</title>
        <authorList>
            <person name="Goeker M."/>
        </authorList>
    </citation>
    <scope>NUCLEOTIDE SEQUENCE [LARGE SCALE GENOMIC DNA]</scope>
    <source>
        <strain evidence="10 11">DSM 26613</strain>
    </source>
</reference>
<evidence type="ECO:0000256" key="8">
    <source>
        <dbReference type="SAM" id="Phobius"/>
    </source>
</evidence>
<dbReference type="Gene3D" id="1.20.1250.20">
    <property type="entry name" value="MFS general substrate transporter like domains"/>
    <property type="match status" value="1"/>
</dbReference>
<evidence type="ECO:0000259" key="9">
    <source>
        <dbReference type="PROSITE" id="PS50850"/>
    </source>
</evidence>
<dbReference type="SUPFAM" id="SSF103473">
    <property type="entry name" value="MFS general substrate transporter"/>
    <property type="match status" value="1"/>
</dbReference>
<dbReference type="PROSITE" id="PS00216">
    <property type="entry name" value="SUGAR_TRANSPORT_1"/>
    <property type="match status" value="1"/>
</dbReference>
<evidence type="ECO:0000313" key="10">
    <source>
        <dbReference type="EMBL" id="NJB66043.1"/>
    </source>
</evidence>
<feature type="transmembrane region" description="Helical" evidence="8">
    <location>
        <begin position="174"/>
        <end position="196"/>
    </location>
</feature>
<organism evidence="10 11">
    <name type="scientific">Paenalcaligenes hominis</name>
    <dbReference type="NCBI Taxonomy" id="643674"/>
    <lineage>
        <taxon>Bacteria</taxon>
        <taxon>Pseudomonadati</taxon>
        <taxon>Pseudomonadota</taxon>
        <taxon>Betaproteobacteria</taxon>
        <taxon>Burkholderiales</taxon>
        <taxon>Alcaligenaceae</taxon>
        <taxon>Paenalcaligenes</taxon>
    </lineage>
</organism>
<dbReference type="InterPro" id="IPR011701">
    <property type="entry name" value="MFS"/>
</dbReference>
<keyword evidence="7 8" id="KW-0472">Membrane</keyword>
<dbReference type="InterPro" id="IPR036259">
    <property type="entry name" value="MFS_trans_sf"/>
</dbReference>
<evidence type="ECO:0000256" key="1">
    <source>
        <dbReference type="ARBA" id="ARBA00004651"/>
    </source>
</evidence>
<evidence type="ECO:0000256" key="7">
    <source>
        <dbReference type="ARBA" id="ARBA00023136"/>
    </source>
</evidence>
<feature type="transmembrane region" description="Helical" evidence="8">
    <location>
        <begin position="260"/>
        <end position="279"/>
    </location>
</feature>
<evidence type="ECO:0000256" key="6">
    <source>
        <dbReference type="ARBA" id="ARBA00022989"/>
    </source>
</evidence>
<comment type="caution">
    <text evidence="10">The sequence shown here is derived from an EMBL/GenBank/DDBJ whole genome shotgun (WGS) entry which is preliminary data.</text>
</comment>
<keyword evidence="11" id="KW-1185">Reference proteome</keyword>
<comment type="subcellular location">
    <subcellularLocation>
        <location evidence="1">Cell membrane</location>
        <topology evidence="1">Multi-pass membrane protein</topology>
    </subcellularLocation>
</comment>
<dbReference type="Proteomes" id="UP000783934">
    <property type="component" value="Unassembled WGS sequence"/>
</dbReference>
<evidence type="ECO:0000256" key="2">
    <source>
        <dbReference type="ARBA" id="ARBA00008335"/>
    </source>
</evidence>
<feature type="transmembrane region" description="Helical" evidence="8">
    <location>
        <begin position="113"/>
        <end position="135"/>
    </location>
</feature>
<protein>
    <submittedName>
        <fullName evidence="10">YNFM family putative membrane transporter</fullName>
    </submittedName>
</protein>